<keyword evidence="6 8" id="KW-0687">Ribonucleoprotein</keyword>
<comment type="caution">
    <text evidence="10">The sequence shown here is derived from an EMBL/GenBank/DDBJ whole genome shotgun (WGS) entry which is preliminary data.</text>
</comment>
<feature type="compositionally biased region" description="Low complexity" evidence="9">
    <location>
        <begin position="65"/>
        <end position="79"/>
    </location>
</feature>
<dbReference type="PANTHER" id="PTHR11229:SF8">
    <property type="entry name" value="LARGE RIBOSOMAL SUBUNIT PROTEIN UL3M"/>
    <property type="match status" value="1"/>
</dbReference>
<dbReference type="OrthoDB" id="274683at2759"/>
<dbReference type="GO" id="GO:0003735">
    <property type="term" value="F:structural constituent of ribosome"/>
    <property type="evidence" value="ECO:0007669"/>
    <property type="project" value="InterPro"/>
</dbReference>
<dbReference type="InterPro" id="IPR019927">
    <property type="entry name" value="Ribosomal_uL3_bac/org-type"/>
</dbReference>
<feature type="region of interest" description="Disordered" evidence="9">
    <location>
        <begin position="65"/>
        <end position="86"/>
    </location>
</feature>
<protein>
    <recommendedName>
        <fullName evidence="7">Large ribosomal subunit protein uL3m</fullName>
    </recommendedName>
</protein>
<keyword evidence="11" id="KW-1185">Reference proteome</keyword>
<dbReference type="AlphaFoldDB" id="A0A0L6URH6"/>
<dbReference type="FunFam" id="2.40.30.10:FF:000004">
    <property type="entry name" value="50S ribosomal protein L3"/>
    <property type="match status" value="1"/>
</dbReference>
<evidence type="ECO:0000256" key="5">
    <source>
        <dbReference type="ARBA" id="ARBA00023128"/>
    </source>
</evidence>
<evidence type="ECO:0000256" key="9">
    <source>
        <dbReference type="SAM" id="MobiDB-lite"/>
    </source>
</evidence>
<dbReference type="SUPFAM" id="SSF50447">
    <property type="entry name" value="Translation proteins"/>
    <property type="match status" value="1"/>
</dbReference>
<evidence type="ECO:0000256" key="8">
    <source>
        <dbReference type="RuleBase" id="RU003905"/>
    </source>
</evidence>
<dbReference type="Gene3D" id="2.40.30.10">
    <property type="entry name" value="Translation factors"/>
    <property type="match status" value="2"/>
</dbReference>
<dbReference type="EMBL" id="LAVV01009150">
    <property type="protein sequence ID" value="KNZ51124.1"/>
    <property type="molecule type" value="Genomic_DNA"/>
</dbReference>
<reference evidence="10 11" key="1">
    <citation type="submission" date="2015-08" db="EMBL/GenBank/DDBJ databases">
        <title>Next Generation Sequencing and Analysis of the Genome of Puccinia sorghi L Schw, the Causal Agent of Maize Common Rust.</title>
        <authorList>
            <person name="Rochi L."/>
            <person name="Burguener G."/>
            <person name="Darino M."/>
            <person name="Turjanski A."/>
            <person name="Kreff E."/>
            <person name="Dieguez M.J."/>
            <person name="Sacco F."/>
        </authorList>
    </citation>
    <scope>NUCLEOTIDE SEQUENCE [LARGE SCALE GENOMIC DNA]</scope>
    <source>
        <strain evidence="10 11">RO10H11247</strain>
    </source>
</reference>
<evidence type="ECO:0000256" key="6">
    <source>
        <dbReference type="ARBA" id="ARBA00023274"/>
    </source>
</evidence>
<evidence type="ECO:0000313" key="10">
    <source>
        <dbReference type="EMBL" id="KNZ51124.1"/>
    </source>
</evidence>
<dbReference type="HAMAP" id="MF_01325_B">
    <property type="entry name" value="Ribosomal_uL3_B"/>
    <property type="match status" value="1"/>
</dbReference>
<dbReference type="InterPro" id="IPR009000">
    <property type="entry name" value="Transl_B-barrel_sf"/>
</dbReference>
<dbReference type="Proteomes" id="UP000037035">
    <property type="component" value="Unassembled WGS sequence"/>
</dbReference>
<evidence type="ECO:0000256" key="2">
    <source>
        <dbReference type="ARBA" id="ARBA00006540"/>
    </source>
</evidence>
<dbReference type="GO" id="GO:0005762">
    <property type="term" value="C:mitochondrial large ribosomal subunit"/>
    <property type="evidence" value="ECO:0007669"/>
    <property type="project" value="TreeGrafter"/>
</dbReference>
<keyword evidence="4 8" id="KW-0689">Ribosomal protein</keyword>
<dbReference type="VEuPathDB" id="FungiDB:VP01_4083g2"/>
<sequence>MSFFCQQQPLMLSTLIQLQIRTRTITPSIRALATISAGSGTSSSPSPPPTAPTEASEDLILQATAAATPSSESTTPPTSITDLIHPPQQTWIPGIRRTGVLARKRGMSSFWDADGIRIPVTVLEVSLEDVQVVGHKYKERDNYDAIQVGCTNKYSRNSIHNAQLKYYQHLDLTPKQKVSEFVVDHPLSFPPIGTSISAAHFVPGQFVDVKSNSKGKGFAGVMKRWGFSGGNASHGSTKHHRKAGSTGQHQDPGRVWPGKKMAGRMGNRPVTVRNLLVARIDTEMNLIYVKGQVPGPKKSFVRVTDAEKGVHRVGQHWIRKGWNLQNQALLPGHIKALPFPTIDTSSAAQLLPQQISLSALSKLKNPKPVE</sequence>
<dbReference type="GO" id="GO:0006412">
    <property type="term" value="P:translation"/>
    <property type="evidence" value="ECO:0007669"/>
    <property type="project" value="InterPro"/>
</dbReference>
<keyword evidence="5" id="KW-0496">Mitochondrion</keyword>
<evidence type="ECO:0000256" key="3">
    <source>
        <dbReference type="ARBA" id="ARBA00022946"/>
    </source>
</evidence>
<evidence type="ECO:0000256" key="1">
    <source>
        <dbReference type="ARBA" id="ARBA00004173"/>
    </source>
</evidence>
<gene>
    <name evidence="10" type="primary">rplC</name>
    <name evidence="10" type="ORF">VP01_4083g2</name>
</gene>
<feature type="region of interest" description="Disordered" evidence="9">
    <location>
        <begin position="229"/>
        <end position="264"/>
    </location>
</feature>
<accession>A0A0L6URH6</accession>
<dbReference type="InterPro" id="IPR000597">
    <property type="entry name" value="Ribosomal_uL3"/>
</dbReference>
<dbReference type="PROSITE" id="PS00474">
    <property type="entry name" value="RIBOSOMAL_L3"/>
    <property type="match status" value="1"/>
</dbReference>
<dbReference type="InterPro" id="IPR019926">
    <property type="entry name" value="Ribosomal_uL3_CS"/>
</dbReference>
<comment type="subcellular location">
    <subcellularLocation>
        <location evidence="1">Mitochondrion</location>
    </subcellularLocation>
</comment>
<evidence type="ECO:0000313" key="11">
    <source>
        <dbReference type="Proteomes" id="UP000037035"/>
    </source>
</evidence>
<name>A0A0L6URH6_9BASI</name>
<dbReference type="STRING" id="27349.A0A0L6URH6"/>
<proteinExistence type="inferred from homology"/>
<evidence type="ECO:0000256" key="7">
    <source>
        <dbReference type="ARBA" id="ARBA00035209"/>
    </source>
</evidence>
<evidence type="ECO:0000256" key="4">
    <source>
        <dbReference type="ARBA" id="ARBA00022980"/>
    </source>
</evidence>
<organism evidence="10 11">
    <name type="scientific">Puccinia sorghi</name>
    <dbReference type="NCBI Taxonomy" id="27349"/>
    <lineage>
        <taxon>Eukaryota</taxon>
        <taxon>Fungi</taxon>
        <taxon>Dikarya</taxon>
        <taxon>Basidiomycota</taxon>
        <taxon>Pucciniomycotina</taxon>
        <taxon>Pucciniomycetes</taxon>
        <taxon>Pucciniales</taxon>
        <taxon>Pucciniaceae</taxon>
        <taxon>Puccinia</taxon>
    </lineage>
</organism>
<comment type="similarity">
    <text evidence="2 8">Belongs to the universal ribosomal protein uL3 family.</text>
</comment>
<dbReference type="PANTHER" id="PTHR11229">
    <property type="entry name" value="50S RIBOSOMAL PROTEIN L3"/>
    <property type="match status" value="1"/>
</dbReference>
<keyword evidence="3" id="KW-0809">Transit peptide</keyword>
<dbReference type="Pfam" id="PF00297">
    <property type="entry name" value="Ribosomal_L3"/>
    <property type="match status" value="1"/>
</dbReference>
<dbReference type="NCBIfam" id="TIGR03625">
    <property type="entry name" value="L3_bact"/>
    <property type="match status" value="1"/>
</dbReference>